<evidence type="ECO:0000313" key="3">
    <source>
        <dbReference type="Proteomes" id="UP001501000"/>
    </source>
</evidence>
<feature type="region of interest" description="Disordered" evidence="1">
    <location>
        <begin position="17"/>
        <end position="76"/>
    </location>
</feature>
<name>A0ABP7M317_9ACTN</name>
<organism evidence="2 3">
    <name type="scientific">Streptomyces gulbargensis</name>
    <dbReference type="NCBI Taxonomy" id="364901"/>
    <lineage>
        <taxon>Bacteria</taxon>
        <taxon>Bacillati</taxon>
        <taxon>Actinomycetota</taxon>
        <taxon>Actinomycetes</taxon>
        <taxon>Kitasatosporales</taxon>
        <taxon>Streptomycetaceae</taxon>
        <taxon>Streptomyces</taxon>
    </lineage>
</organism>
<dbReference type="EMBL" id="BAABAJ010000006">
    <property type="protein sequence ID" value="GAA3912934.1"/>
    <property type="molecule type" value="Genomic_DNA"/>
</dbReference>
<comment type="caution">
    <text evidence="2">The sequence shown here is derived from an EMBL/GenBank/DDBJ whole genome shotgun (WGS) entry which is preliminary data.</text>
</comment>
<proteinExistence type="predicted"/>
<sequence length="137" mass="14018">MGRTSFHWVGTARTEAPGLATRGLSPFGVVGTSGSPPPRPYETGGGGNRPQPSGCGSSGVLRRTSDSRGAADPGEVRFPERVAASMSATRFFRADCVSPMRGVGPGCDAGPVSIGWSPPASAGVLTAVLLRWITLFS</sequence>
<evidence type="ECO:0000313" key="2">
    <source>
        <dbReference type="EMBL" id="GAA3912934.1"/>
    </source>
</evidence>
<evidence type="ECO:0000256" key="1">
    <source>
        <dbReference type="SAM" id="MobiDB-lite"/>
    </source>
</evidence>
<protein>
    <submittedName>
        <fullName evidence="2">Uncharacterized protein</fullName>
    </submittedName>
</protein>
<gene>
    <name evidence="2" type="ORF">GCM10022244_23660</name>
</gene>
<dbReference type="Proteomes" id="UP001501000">
    <property type="component" value="Unassembled WGS sequence"/>
</dbReference>
<keyword evidence="3" id="KW-1185">Reference proteome</keyword>
<accession>A0ABP7M317</accession>
<reference evidence="3" key="1">
    <citation type="journal article" date="2019" name="Int. J. Syst. Evol. Microbiol.">
        <title>The Global Catalogue of Microorganisms (GCM) 10K type strain sequencing project: providing services to taxonomists for standard genome sequencing and annotation.</title>
        <authorList>
            <consortium name="The Broad Institute Genomics Platform"/>
            <consortium name="The Broad Institute Genome Sequencing Center for Infectious Disease"/>
            <person name="Wu L."/>
            <person name="Ma J."/>
        </authorList>
    </citation>
    <scope>NUCLEOTIDE SEQUENCE [LARGE SCALE GENOMIC DNA]</scope>
    <source>
        <strain evidence="3">JCM 16956</strain>
    </source>
</reference>